<sequence>MKNVKSVQLDECDLIKVEDASIVVMVKVKEIDMISNMYHVCHNKGFDDIKIHHIGSAFPQKFNLSSIKRLKSISLIQRRPLMTLYNMLCKRKVYKTPPKEPKVDDSKPLGFEKGHIYNNYVVTSRAKNKDVSFYTDQVKDNHSVTLKDMATDEVISDNSKPPGFENFIKQNTNFEDNVKEKWFAISDLEQSKHLHTKLKDLKSHLKLWTTRINRMQEVEDAEKLESMDLIQKSRVKWEEPYIGVFLKKRFDAMGPRSPFLFSIVMEGLHMALNDGLSANMFHDVKSVPQREGKKRGCD</sequence>
<keyword evidence="1" id="KW-0808">Transferase</keyword>
<evidence type="ECO:0000313" key="1">
    <source>
        <dbReference type="EMBL" id="GEY60504.1"/>
    </source>
</evidence>
<dbReference type="EMBL" id="BKCJ010192874">
    <property type="protein sequence ID" value="GEY60504.1"/>
    <property type="molecule type" value="Genomic_DNA"/>
</dbReference>
<dbReference type="GO" id="GO:0003964">
    <property type="term" value="F:RNA-directed DNA polymerase activity"/>
    <property type="evidence" value="ECO:0007669"/>
    <property type="project" value="UniProtKB-KW"/>
</dbReference>
<dbReference type="AlphaFoldDB" id="A0A699HR94"/>
<name>A0A699HR94_TANCI</name>
<accession>A0A699HR94</accession>
<proteinExistence type="predicted"/>
<organism evidence="1">
    <name type="scientific">Tanacetum cinerariifolium</name>
    <name type="common">Dalmatian daisy</name>
    <name type="synonym">Chrysanthemum cinerariifolium</name>
    <dbReference type="NCBI Taxonomy" id="118510"/>
    <lineage>
        <taxon>Eukaryota</taxon>
        <taxon>Viridiplantae</taxon>
        <taxon>Streptophyta</taxon>
        <taxon>Embryophyta</taxon>
        <taxon>Tracheophyta</taxon>
        <taxon>Spermatophyta</taxon>
        <taxon>Magnoliopsida</taxon>
        <taxon>eudicotyledons</taxon>
        <taxon>Gunneridae</taxon>
        <taxon>Pentapetalae</taxon>
        <taxon>asterids</taxon>
        <taxon>campanulids</taxon>
        <taxon>Asterales</taxon>
        <taxon>Asteraceae</taxon>
        <taxon>Asteroideae</taxon>
        <taxon>Anthemideae</taxon>
        <taxon>Anthemidinae</taxon>
        <taxon>Tanacetum</taxon>
    </lineage>
</organism>
<protein>
    <submittedName>
        <fullName evidence="1">RNA-directed DNA polymerase, eukaryota</fullName>
    </submittedName>
</protein>
<keyword evidence="1" id="KW-0695">RNA-directed DNA polymerase</keyword>
<gene>
    <name evidence="1" type="ORF">Tci_432478</name>
</gene>
<reference evidence="1" key="1">
    <citation type="journal article" date="2019" name="Sci. Rep.">
        <title>Draft genome of Tanacetum cinerariifolium, the natural source of mosquito coil.</title>
        <authorList>
            <person name="Yamashiro T."/>
            <person name="Shiraishi A."/>
            <person name="Satake H."/>
            <person name="Nakayama K."/>
        </authorList>
    </citation>
    <scope>NUCLEOTIDE SEQUENCE</scope>
</reference>
<comment type="caution">
    <text evidence="1">The sequence shown here is derived from an EMBL/GenBank/DDBJ whole genome shotgun (WGS) entry which is preliminary data.</text>
</comment>
<keyword evidence="1" id="KW-0548">Nucleotidyltransferase</keyword>